<sequence>MAGIEYERFSSAFPLRMNDTIHDKFECCLRFKFYAISDTFLASGEYTYEPPADDEHRRLTRTRRLLAPRLNDLLQIWLPPEILTPIAGLLVRECAIVTSEEQLLGKGASDTSIDLLSDVYESYQVVDGVRYARSLFNSTSKVSEDEHHVLARKAGQAVVRKIWIAEDHRGIRDILVSGDTASQITKNYTGWASPEHPAEIIDLRTLDPLSEHPERLRMNALSCNTKGQFRYDKLLQKVRVGPTTVHVASQGHNNATQGAKRTPPKRRKGLSQLASTRDGARMARGSGMALMSLRTTVLRIKVVRKSATAIQPGATERNQTDLTDEWVNRRAQHSGHTRALSSESASQLREDSPWATE</sequence>
<protein>
    <submittedName>
        <fullName evidence="2">Uncharacterized protein</fullName>
    </submittedName>
</protein>
<dbReference type="EMBL" id="WIGM01000295">
    <property type="protein sequence ID" value="KAF6830022.1"/>
    <property type="molecule type" value="Genomic_DNA"/>
</dbReference>
<comment type="caution">
    <text evidence="2">The sequence shown here is derived from an EMBL/GenBank/DDBJ whole genome shotgun (WGS) entry which is preliminary data.</text>
</comment>
<dbReference type="Proteomes" id="UP000639643">
    <property type="component" value="Unassembled WGS sequence"/>
</dbReference>
<feature type="region of interest" description="Disordered" evidence="1">
    <location>
        <begin position="248"/>
        <end position="278"/>
    </location>
</feature>
<feature type="compositionally biased region" description="Polar residues" evidence="1">
    <location>
        <begin position="248"/>
        <end position="259"/>
    </location>
</feature>
<reference evidence="2" key="1">
    <citation type="journal article" date="2020" name="Phytopathology">
        <title>Genome Sequence Resources of Colletotrichum truncatum, C. plurivorum, C. musicola, and C. sojae: Four Species Pathogenic to Soybean (Glycine max).</title>
        <authorList>
            <person name="Rogerio F."/>
            <person name="Boufleur T.R."/>
            <person name="Ciampi-Guillardi M."/>
            <person name="Sukno S.A."/>
            <person name="Thon M.R."/>
            <person name="Massola Junior N.S."/>
            <person name="Baroncelli R."/>
        </authorList>
    </citation>
    <scope>NUCLEOTIDE SEQUENCE</scope>
    <source>
        <strain evidence="2">LFN0074</strain>
    </source>
</reference>
<feature type="region of interest" description="Disordered" evidence="1">
    <location>
        <begin position="330"/>
        <end position="357"/>
    </location>
</feature>
<keyword evidence="3" id="KW-1185">Reference proteome</keyword>
<gene>
    <name evidence="2" type="ORF">CMUS01_07916</name>
</gene>
<evidence type="ECO:0000313" key="3">
    <source>
        <dbReference type="Proteomes" id="UP000639643"/>
    </source>
</evidence>
<evidence type="ECO:0000256" key="1">
    <source>
        <dbReference type="SAM" id="MobiDB-lite"/>
    </source>
</evidence>
<dbReference type="AlphaFoldDB" id="A0A8H6KE92"/>
<proteinExistence type="predicted"/>
<name>A0A8H6KE92_9PEZI</name>
<dbReference type="OrthoDB" id="5153231at2759"/>
<accession>A0A8H6KE92</accession>
<feature type="compositionally biased region" description="Basic and acidic residues" evidence="1">
    <location>
        <begin position="348"/>
        <end position="357"/>
    </location>
</feature>
<evidence type="ECO:0000313" key="2">
    <source>
        <dbReference type="EMBL" id="KAF6830022.1"/>
    </source>
</evidence>
<organism evidence="2 3">
    <name type="scientific">Colletotrichum musicola</name>
    <dbReference type="NCBI Taxonomy" id="2175873"/>
    <lineage>
        <taxon>Eukaryota</taxon>
        <taxon>Fungi</taxon>
        <taxon>Dikarya</taxon>
        <taxon>Ascomycota</taxon>
        <taxon>Pezizomycotina</taxon>
        <taxon>Sordariomycetes</taxon>
        <taxon>Hypocreomycetidae</taxon>
        <taxon>Glomerellales</taxon>
        <taxon>Glomerellaceae</taxon>
        <taxon>Colletotrichum</taxon>
        <taxon>Colletotrichum orchidearum species complex</taxon>
    </lineage>
</organism>